<dbReference type="AlphaFoldDB" id="A0A0W8F0J2"/>
<gene>
    <name evidence="1" type="ORF">ASZ90_016236</name>
</gene>
<proteinExistence type="predicted"/>
<accession>A0A0W8F0J2</accession>
<organism evidence="1">
    <name type="scientific">hydrocarbon metagenome</name>
    <dbReference type="NCBI Taxonomy" id="938273"/>
    <lineage>
        <taxon>unclassified sequences</taxon>
        <taxon>metagenomes</taxon>
        <taxon>ecological metagenomes</taxon>
    </lineage>
</organism>
<reference evidence="1" key="1">
    <citation type="journal article" date="2015" name="Proc. Natl. Acad. Sci. U.S.A.">
        <title>Networks of energetic and metabolic interactions define dynamics in microbial communities.</title>
        <authorList>
            <person name="Embree M."/>
            <person name="Liu J.K."/>
            <person name="Al-Bassam M.M."/>
            <person name="Zengler K."/>
        </authorList>
    </citation>
    <scope>NUCLEOTIDE SEQUENCE</scope>
</reference>
<evidence type="ECO:0000313" key="1">
    <source>
        <dbReference type="EMBL" id="KUG14130.1"/>
    </source>
</evidence>
<protein>
    <submittedName>
        <fullName evidence="1">Uncharacterized protein</fullName>
    </submittedName>
</protein>
<dbReference type="EMBL" id="LNQE01001698">
    <property type="protein sequence ID" value="KUG14130.1"/>
    <property type="molecule type" value="Genomic_DNA"/>
</dbReference>
<comment type="caution">
    <text evidence="1">The sequence shown here is derived from an EMBL/GenBank/DDBJ whole genome shotgun (WGS) entry which is preliminary data.</text>
</comment>
<name>A0A0W8F0J2_9ZZZZ</name>
<sequence length="46" mass="5169">MPFRRQVRISWLSPVHLHKSGVQGLHKCTSGNPPGVSRVNYALFLP</sequence>